<name>A0A080WJP4_TRIRC</name>
<feature type="region of interest" description="Disordered" evidence="1">
    <location>
        <begin position="66"/>
        <end position="112"/>
    </location>
</feature>
<feature type="compositionally biased region" description="Basic residues" evidence="1">
    <location>
        <begin position="90"/>
        <end position="99"/>
    </location>
</feature>
<evidence type="ECO:0000313" key="2">
    <source>
        <dbReference type="EMBL" id="KFL63011.1"/>
    </source>
</evidence>
<protein>
    <submittedName>
        <fullName evidence="2">Uncharacterized protein</fullName>
    </submittedName>
</protein>
<feature type="compositionally biased region" description="Basic and acidic residues" evidence="1">
    <location>
        <begin position="103"/>
        <end position="112"/>
    </location>
</feature>
<keyword evidence="3" id="KW-1185">Reference proteome</keyword>
<gene>
    <name evidence="2" type="ORF">TERG_12677</name>
</gene>
<feature type="non-terminal residue" evidence="2">
    <location>
        <position position="1"/>
    </location>
</feature>
<organism evidence="2 3">
    <name type="scientific">Trichophyton rubrum (strain ATCC MYA-4607 / CBS 118892)</name>
    <name type="common">Athlete's foot fungus</name>
    <dbReference type="NCBI Taxonomy" id="559305"/>
    <lineage>
        <taxon>Eukaryota</taxon>
        <taxon>Fungi</taxon>
        <taxon>Dikarya</taxon>
        <taxon>Ascomycota</taxon>
        <taxon>Pezizomycotina</taxon>
        <taxon>Eurotiomycetes</taxon>
        <taxon>Eurotiomycetidae</taxon>
        <taxon>Onygenales</taxon>
        <taxon>Arthrodermataceae</taxon>
        <taxon>Trichophyton</taxon>
    </lineage>
</organism>
<dbReference type="Proteomes" id="UP000008864">
    <property type="component" value="Unassembled WGS sequence"/>
</dbReference>
<evidence type="ECO:0000256" key="1">
    <source>
        <dbReference type="SAM" id="MobiDB-lite"/>
    </source>
</evidence>
<reference evidence="3" key="1">
    <citation type="journal article" date="2012" name="MBio">
        <title>Comparative genome analysis of Trichophyton rubrum and related dermatophytes reveals candidate genes involved in infection.</title>
        <authorList>
            <person name="Martinez D.A."/>
            <person name="Oliver B.G."/>
            <person name="Graeser Y."/>
            <person name="Goldberg J.M."/>
            <person name="Li W."/>
            <person name="Martinez-Rossi N.M."/>
            <person name="Monod M."/>
            <person name="Shelest E."/>
            <person name="Barton R.C."/>
            <person name="Birch E."/>
            <person name="Brakhage A.A."/>
            <person name="Chen Z."/>
            <person name="Gurr S.J."/>
            <person name="Heiman D."/>
            <person name="Heitman J."/>
            <person name="Kosti I."/>
            <person name="Rossi A."/>
            <person name="Saif S."/>
            <person name="Samalova M."/>
            <person name="Saunders C.W."/>
            <person name="Shea T."/>
            <person name="Summerbell R.C."/>
            <person name="Xu J."/>
            <person name="Young S."/>
            <person name="Zeng Q."/>
            <person name="Birren B.W."/>
            <person name="Cuomo C.A."/>
            <person name="White T.C."/>
        </authorList>
    </citation>
    <scope>NUCLEOTIDE SEQUENCE [LARGE SCALE GENOMIC DNA]</scope>
    <source>
        <strain evidence="3">ATCC MYA-4607 / CBS 118892</strain>
    </source>
</reference>
<accession>A0A080WJP4</accession>
<proteinExistence type="predicted"/>
<sequence>FGVVGSFKKTAYLSNEEIYRPKKQGIYLYTSQVKNQAVVRHASRPCNHCGCDLGCGKENVQPWTERSPPGIALRLSESSNPALGDVSKRGNLHGRKRAGTRQDSVKEKRQRM</sequence>
<evidence type="ECO:0000313" key="3">
    <source>
        <dbReference type="Proteomes" id="UP000008864"/>
    </source>
</evidence>
<dbReference type="GeneID" id="71777811"/>
<dbReference type="RefSeq" id="XP_047607517.1">
    <property type="nucleotide sequence ID" value="XM_047751605.1"/>
</dbReference>
<dbReference type="InParanoid" id="A0A080WJP4"/>
<dbReference type="VEuPathDB" id="FungiDB:TERG_12677"/>
<dbReference type="EMBL" id="GG700660">
    <property type="protein sequence ID" value="KFL63011.1"/>
    <property type="molecule type" value="Genomic_DNA"/>
</dbReference>
<dbReference type="AlphaFoldDB" id="A0A080WJP4"/>
<dbReference type="HOGENOM" id="CLU_2151885_0_0_1"/>